<proteinExistence type="predicted"/>
<dbReference type="Gene3D" id="1.25.40.10">
    <property type="entry name" value="Tetratricopeptide repeat domain"/>
    <property type="match status" value="1"/>
</dbReference>
<evidence type="ECO:0000313" key="2">
    <source>
        <dbReference type="Proteomes" id="UP000518752"/>
    </source>
</evidence>
<gene>
    <name evidence="1" type="ORF">D9757_013754</name>
</gene>
<dbReference type="SUPFAM" id="SSF48452">
    <property type="entry name" value="TPR-like"/>
    <property type="match status" value="1"/>
</dbReference>
<comment type="caution">
    <text evidence="1">The sequence shown here is derived from an EMBL/GenBank/DDBJ whole genome shotgun (WGS) entry which is preliminary data.</text>
</comment>
<reference evidence="1 2" key="1">
    <citation type="journal article" date="2020" name="ISME J.">
        <title>Uncovering the hidden diversity of litter-decomposition mechanisms in mushroom-forming fungi.</title>
        <authorList>
            <person name="Floudas D."/>
            <person name="Bentzer J."/>
            <person name="Ahren D."/>
            <person name="Johansson T."/>
            <person name="Persson P."/>
            <person name="Tunlid A."/>
        </authorList>
    </citation>
    <scope>NUCLEOTIDE SEQUENCE [LARGE SCALE GENOMIC DNA]</scope>
    <source>
        <strain evidence="1 2">CBS 406.79</strain>
    </source>
</reference>
<dbReference type="InterPro" id="IPR011990">
    <property type="entry name" value="TPR-like_helical_dom_sf"/>
</dbReference>
<keyword evidence="2" id="KW-1185">Reference proteome</keyword>
<organism evidence="1 2">
    <name type="scientific">Collybiopsis confluens</name>
    <dbReference type="NCBI Taxonomy" id="2823264"/>
    <lineage>
        <taxon>Eukaryota</taxon>
        <taxon>Fungi</taxon>
        <taxon>Dikarya</taxon>
        <taxon>Basidiomycota</taxon>
        <taxon>Agaricomycotina</taxon>
        <taxon>Agaricomycetes</taxon>
        <taxon>Agaricomycetidae</taxon>
        <taxon>Agaricales</taxon>
        <taxon>Marasmiineae</taxon>
        <taxon>Omphalotaceae</taxon>
        <taxon>Collybiopsis</taxon>
    </lineage>
</organism>
<dbReference type="OrthoDB" id="431454at2759"/>
<evidence type="ECO:0000313" key="1">
    <source>
        <dbReference type="EMBL" id="KAF5352110.1"/>
    </source>
</evidence>
<dbReference type="Proteomes" id="UP000518752">
    <property type="component" value="Unassembled WGS sequence"/>
</dbReference>
<name>A0A8H5D258_9AGAR</name>
<dbReference type="Pfam" id="PF13424">
    <property type="entry name" value="TPR_12"/>
    <property type="match status" value="1"/>
</dbReference>
<dbReference type="AlphaFoldDB" id="A0A8H5D258"/>
<protein>
    <submittedName>
        <fullName evidence="1">Uncharacterized protein</fullName>
    </submittedName>
</protein>
<dbReference type="EMBL" id="JAACJN010000280">
    <property type="protein sequence ID" value="KAF5352110.1"/>
    <property type="molecule type" value="Genomic_DNA"/>
</dbReference>
<sequence>MTLSTYHLVPHLDLFVIGTRDQYLPSLLKPLLCRLAPLPCTSAPSHRRSASPFRCVRPLCDSCLMSLGDICRMEHNFDEARTMLSDAKAAFEQIGDHLGQASCLWSLGDICRMEHNFSAAWTILSDANTAFEQIGYQLGQAKCLQSLGDVCRMEHNYPAARKMFSDAKVVFEQIGNQWGIGECLQHLENISRMENNIPPHCPTSKNKQIPNLKDALKGLNISHHLFHRKKFKTTKQAK</sequence>
<accession>A0A8H5D258</accession>